<dbReference type="InterPro" id="IPR016181">
    <property type="entry name" value="Acyl_CoA_acyltransferase"/>
</dbReference>
<evidence type="ECO:0000313" key="3">
    <source>
        <dbReference type="Proteomes" id="UP000199501"/>
    </source>
</evidence>
<name>A0A1G6MTV8_9PSEU</name>
<gene>
    <name evidence="2" type="ORF">SAMN05216174_10326</name>
</gene>
<evidence type="ECO:0000313" key="2">
    <source>
        <dbReference type="EMBL" id="SDC58983.1"/>
    </source>
</evidence>
<dbReference type="Pfam" id="PF00583">
    <property type="entry name" value="Acetyltransf_1"/>
    <property type="match status" value="1"/>
</dbReference>
<dbReference type="OrthoDB" id="3216107at2"/>
<keyword evidence="3" id="KW-1185">Reference proteome</keyword>
<dbReference type="PANTHER" id="PTHR43233">
    <property type="entry name" value="FAMILY N-ACETYLTRANSFERASE, PUTATIVE (AFU_ORTHOLOGUE AFUA_6G03350)-RELATED"/>
    <property type="match status" value="1"/>
</dbReference>
<dbReference type="SUPFAM" id="SSF55729">
    <property type="entry name" value="Acyl-CoA N-acyltransferases (Nat)"/>
    <property type="match status" value="1"/>
</dbReference>
<dbReference type="InterPro" id="IPR053144">
    <property type="entry name" value="Acetyltransferase_Butenolide"/>
</dbReference>
<evidence type="ECO:0000259" key="1">
    <source>
        <dbReference type="PROSITE" id="PS51186"/>
    </source>
</evidence>
<dbReference type="Gene3D" id="3.40.630.30">
    <property type="match status" value="1"/>
</dbReference>
<proteinExistence type="predicted"/>
<sequence>MSEYDLDDDSGRVDFDAVWAFLSTEPYWGTWRTREQLAAQIASAWRVVGAYHRETGAQVGFARAISDGVAFAYLSDVYVLPSARGHGLGKALVRTMIDEGPGADFRWNLHTLDAHGLYRPFGFAEPDAKLLERPSRIPGSQLPPS</sequence>
<accession>A0A1G6MTV8</accession>
<dbReference type="AlphaFoldDB" id="A0A1G6MTV8"/>
<dbReference type="GO" id="GO:0016747">
    <property type="term" value="F:acyltransferase activity, transferring groups other than amino-acyl groups"/>
    <property type="evidence" value="ECO:0007669"/>
    <property type="project" value="InterPro"/>
</dbReference>
<dbReference type="InterPro" id="IPR000182">
    <property type="entry name" value="GNAT_dom"/>
</dbReference>
<dbReference type="CDD" id="cd04301">
    <property type="entry name" value="NAT_SF"/>
    <property type="match status" value="1"/>
</dbReference>
<protein>
    <submittedName>
        <fullName evidence="2">Acetyltransferase (GNAT) family protein</fullName>
    </submittedName>
</protein>
<organism evidence="2 3">
    <name type="scientific">Actinokineospora iranica</name>
    <dbReference type="NCBI Taxonomy" id="1271860"/>
    <lineage>
        <taxon>Bacteria</taxon>
        <taxon>Bacillati</taxon>
        <taxon>Actinomycetota</taxon>
        <taxon>Actinomycetes</taxon>
        <taxon>Pseudonocardiales</taxon>
        <taxon>Pseudonocardiaceae</taxon>
        <taxon>Actinokineospora</taxon>
    </lineage>
</organism>
<dbReference type="STRING" id="1271860.SAMN05216174_10326"/>
<dbReference type="RefSeq" id="WP_091449336.1">
    <property type="nucleotide sequence ID" value="NZ_FMZZ01000003.1"/>
</dbReference>
<dbReference type="PANTHER" id="PTHR43233:SF1">
    <property type="entry name" value="FAMILY N-ACETYLTRANSFERASE, PUTATIVE (AFU_ORTHOLOGUE AFUA_6G03350)-RELATED"/>
    <property type="match status" value="1"/>
</dbReference>
<keyword evidence="2" id="KW-0808">Transferase</keyword>
<dbReference type="PROSITE" id="PS51186">
    <property type="entry name" value="GNAT"/>
    <property type="match status" value="1"/>
</dbReference>
<dbReference type="EMBL" id="FMZZ01000003">
    <property type="protein sequence ID" value="SDC58983.1"/>
    <property type="molecule type" value="Genomic_DNA"/>
</dbReference>
<feature type="domain" description="N-acetyltransferase" evidence="1">
    <location>
        <begin position="4"/>
        <end position="145"/>
    </location>
</feature>
<dbReference type="Proteomes" id="UP000199501">
    <property type="component" value="Unassembled WGS sequence"/>
</dbReference>
<reference evidence="3" key="1">
    <citation type="submission" date="2016-10" db="EMBL/GenBank/DDBJ databases">
        <authorList>
            <person name="Varghese N."/>
            <person name="Submissions S."/>
        </authorList>
    </citation>
    <scope>NUCLEOTIDE SEQUENCE [LARGE SCALE GENOMIC DNA]</scope>
    <source>
        <strain evidence="3">IBRC-M 10403</strain>
    </source>
</reference>